<dbReference type="Gene3D" id="1.10.1660.10">
    <property type="match status" value="1"/>
</dbReference>
<dbReference type="InterPro" id="IPR000551">
    <property type="entry name" value="MerR-type_HTH_dom"/>
</dbReference>
<comment type="caution">
    <text evidence="3">The sequence shown here is derived from an EMBL/GenBank/DDBJ whole genome shotgun (WGS) entry which is preliminary data.</text>
</comment>
<dbReference type="PANTHER" id="PTHR30204:SF89">
    <property type="entry name" value="HTH MERR-TYPE DOMAIN-CONTAINING PROTEIN"/>
    <property type="match status" value="1"/>
</dbReference>
<dbReference type="CDD" id="cd00592">
    <property type="entry name" value="HTH_MerR-like"/>
    <property type="match status" value="1"/>
</dbReference>
<evidence type="ECO:0000256" key="1">
    <source>
        <dbReference type="ARBA" id="ARBA00023125"/>
    </source>
</evidence>
<protein>
    <submittedName>
        <fullName evidence="3">MerR family transcriptional regulator</fullName>
    </submittedName>
</protein>
<dbReference type="SUPFAM" id="SSF46955">
    <property type="entry name" value="Putative DNA-binding domain"/>
    <property type="match status" value="1"/>
</dbReference>
<feature type="domain" description="HTH merR-type" evidence="2">
    <location>
        <begin position="57"/>
        <end position="109"/>
    </location>
</feature>
<dbReference type="SMART" id="SM00422">
    <property type="entry name" value="HTH_MERR"/>
    <property type="match status" value="1"/>
</dbReference>
<dbReference type="PANTHER" id="PTHR30204">
    <property type="entry name" value="REDOX-CYCLING DRUG-SENSING TRANSCRIPTIONAL ACTIVATOR SOXR"/>
    <property type="match status" value="1"/>
</dbReference>
<dbReference type="Pfam" id="PF13411">
    <property type="entry name" value="MerR_1"/>
    <property type="match status" value="1"/>
</dbReference>
<reference evidence="3 4" key="1">
    <citation type="submission" date="2020-09" db="EMBL/GenBank/DDBJ databases">
        <title>Flavimobilis rhizosphaerae sp. nov., isolated from rhizosphere soil of Spartina alterniflora.</title>
        <authorList>
            <person name="Hanqin C."/>
        </authorList>
    </citation>
    <scope>NUCLEOTIDE SEQUENCE [LARGE SCALE GENOMIC DNA]</scope>
    <source>
        <strain evidence="3 4">GY 10621</strain>
    </source>
</reference>
<proteinExistence type="predicted"/>
<dbReference type="EMBL" id="JACZDF010000008">
    <property type="protein sequence ID" value="MBD9700423.1"/>
    <property type="molecule type" value="Genomic_DNA"/>
</dbReference>
<evidence type="ECO:0000313" key="4">
    <source>
        <dbReference type="Proteomes" id="UP000642107"/>
    </source>
</evidence>
<dbReference type="Proteomes" id="UP000642107">
    <property type="component" value="Unassembled WGS sequence"/>
</dbReference>
<dbReference type="InterPro" id="IPR047057">
    <property type="entry name" value="MerR_fam"/>
</dbReference>
<evidence type="ECO:0000259" key="2">
    <source>
        <dbReference type="PROSITE" id="PS50937"/>
    </source>
</evidence>
<organism evidence="3 4">
    <name type="scientific">Flavimobilis rhizosphaerae</name>
    <dbReference type="NCBI Taxonomy" id="2775421"/>
    <lineage>
        <taxon>Bacteria</taxon>
        <taxon>Bacillati</taxon>
        <taxon>Actinomycetota</taxon>
        <taxon>Actinomycetes</taxon>
        <taxon>Micrococcales</taxon>
        <taxon>Jonesiaceae</taxon>
        <taxon>Flavimobilis</taxon>
    </lineage>
</organism>
<sequence length="258" mass="28134">MTPRQLPQVTDEGAVEAPRLDLVRSWPAGVPTTATMRISDVLAALKPEFPALTHSKLRFLEEQGLVEPVRTPAGYRQYSQAHVERLRYALAQQRDAYLPLRVIKEQLAELDAGLAEVPTGPQAVQDGVPYAPLRAADRETASSLAADLGVEETFVVALVEAGIVRLDERGGFDAWARQVVLHASVLAEHGVEPRHLRALRTAVDREIGLVEQVVAPSRAKVGRNAKARAEAAAVELGESFTQLHAAMLRQSVARLDLR</sequence>
<name>A0ABR9DTU2_9MICO</name>
<dbReference type="PROSITE" id="PS50937">
    <property type="entry name" value="HTH_MERR_2"/>
    <property type="match status" value="1"/>
</dbReference>
<dbReference type="InterPro" id="IPR009061">
    <property type="entry name" value="DNA-bd_dom_put_sf"/>
</dbReference>
<evidence type="ECO:0000313" key="3">
    <source>
        <dbReference type="EMBL" id="MBD9700423.1"/>
    </source>
</evidence>
<gene>
    <name evidence="3" type="ORF">IGS67_13160</name>
</gene>
<keyword evidence="4" id="KW-1185">Reference proteome</keyword>
<dbReference type="RefSeq" id="WP_192281988.1">
    <property type="nucleotide sequence ID" value="NZ_JACZDF010000008.1"/>
</dbReference>
<accession>A0ABR9DTU2</accession>
<keyword evidence="1" id="KW-0238">DNA-binding</keyword>